<dbReference type="Gene3D" id="3.40.462.10">
    <property type="entry name" value="FAD-linked oxidases, C-terminal domain"/>
    <property type="match status" value="1"/>
</dbReference>
<dbReference type="AlphaFoldDB" id="A0A2G8TG99"/>
<organism evidence="4 5">
    <name type="scientific">Massilia eurypsychrophila</name>
    <dbReference type="NCBI Taxonomy" id="1485217"/>
    <lineage>
        <taxon>Bacteria</taxon>
        <taxon>Pseudomonadati</taxon>
        <taxon>Pseudomonadota</taxon>
        <taxon>Betaproteobacteria</taxon>
        <taxon>Burkholderiales</taxon>
        <taxon>Oxalobacteraceae</taxon>
        <taxon>Telluria group</taxon>
        <taxon>Massilia</taxon>
    </lineage>
</organism>
<evidence type="ECO:0000313" key="5">
    <source>
        <dbReference type="Proteomes" id="UP000230390"/>
    </source>
</evidence>
<dbReference type="RefSeq" id="WP_099788585.1">
    <property type="nucleotide sequence ID" value="NZ_JBHLYV010000032.1"/>
</dbReference>
<sequence>MAEQDARHEGRGPGSAGRGALLLRAMRQVVGAEHVRDDADTLERYARSTASRSTAPLAVVSAASRAEVIALVNLARRHQTPLYSVSTGKNWGYGDACAVTDGQVVLELSRMNRIVQVDPQLAYAVIEPGVTQQQLADYLRTHQIDLWTDCTGAGPDTSFLGNILERGFGHSPYGNRLQHIAGLQVVLASGEVLDTGFGHYPNARAAHLFPYGVGPFLDGLFTQSNFGVVTQVGIWLMPKAECINHFICTVPEHADIGPVVDALRPLRLDGTLRSIVHIGNDLRVISGGRAFPREQAGDQAPVPKAVRRALREKAGAGAWTVSGALYGSRAQVAAARDALRRALRGTAATSTFLTEEKLRIGARLARLLGYFGLGERLRAQVAMGEALFAMNRGVPNGRFLAGAYWRRRGGLPAQFPLQANPAADNCGLLWVSPILPMRGADALALHAMVAPIFEEHGFDLFVTFSMINERSLGGVITVAYDKEDPAEVARAKQCYRALFDTVMRAGYIPYRVGIQSMAGLDPHGDVFWKVVSRIKRALDPDGIIAPGRYEPGRAGAQVCQIRRQTGRPGPLPPGPGT</sequence>
<evidence type="ECO:0000256" key="2">
    <source>
        <dbReference type="ARBA" id="ARBA00022827"/>
    </source>
</evidence>
<dbReference type="InterPro" id="IPR036318">
    <property type="entry name" value="FAD-bd_PCMH-like_sf"/>
</dbReference>
<protein>
    <submittedName>
        <fullName evidence="4">FAD-linked oxidase</fullName>
    </submittedName>
</protein>
<evidence type="ECO:0000256" key="1">
    <source>
        <dbReference type="ARBA" id="ARBA00022630"/>
    </source>
</evidence>
<dbReference type="PROSITE" id="PS51387">
    <property type="entry name" value="FAD_PCMH"/>
    <property type="match status" value="1"/>
</dbReference>
<comment type="caution">
    <text evidence="4">The sequence shown here is derived from an EMBL/GenBank/DDBJ whole genome shotgun (WGS) entry which is preliminary data.</text>
</comment>
<dbReference type="PANTHER" id="PTHR11748">
    <property type="entry name" value="D-LACTATE DEHYDROGENASE"/>
    <property type="match status" value="1"/>
</dbReference>
<reference evidence="4 5" key="1">
    <citation type="submission" date="2017-10" db="EMBL/GenBank/DDBJ databases">
        <title>Massilia psychrophilum sp. nov., a novel purple-pigmented bacterium isolated from Tianshan glacier, Xinjiang Municipality, China.</title>
        <authorList>
            <person name="Wang H."/>
        </authorList>
    </citation>
    <scope>NUCLEOTIDE SEQUENCE [LARGE SCALE GENOMIC DNA]</scope>
    <source>
        <strain evidence="4 5">JCM 30074</strain>
    </source>
</reference>
<dbReference type="InterPro" id="IPR016171">
    <property type="entry name" value="Vanillyl_alc_oxidase_C-sub2"/>
</dbReference>
<accession>A0A2G8TG99</accession>
<dbReference type="GO" id="GO:0008720">
    <property type="term" value="F:D-lactate dehydrogenase (NAD+) activity"/>
    <property type="evidence" value="ECO:0007669"/>
    <property type="project" value="TreeGrafter"/>
</dbReference>
<dbReference type="InterPro" id="IPR016169">
    <property type="entry name" value="FAD-bd_PCMH_sub2"/>
</dbReference>
<dbReference type="Gene3D" id="3.30.465.10">
    <property type="match status" value="1"/>
</dbReference>
<dbReference type="SUPFAM" id="SSF56176">
    <property type="entry name" value="FAD-binding/transporter-associated domain-like"/>
    <property type="match status" value="1"/>
</dbReference>
<gene>
    <name evidence="4" type="ORF">CR105_11495</name>
</gene>
<dbReference type="Pfam" id="PF01565">
    <property type="entry name" value="FAD_binding_4"/>
    <property type="match status" value="1"/>
</dbReference>
<dbReference type="InterPro" id="IPR016166">
    <property type="entry name" value="FAD-bd_PCMH"/>
</dbReference>
<dbReference type="InterPro" id="IPR016164">
    <property type="entry name" value="FAD-linked_Oxase-like_C"/>
</dbReference>
<dbReference type="Proteomes" id="UP000230390">
    <property type="component" value="Unassembled WGS sequence"/>
</dbReference>
<dbReference type="EMBL" id="PDOC01000005">
    <property type="protein sequence ID" value="PIL45081.1"/>
    <property type="molecule type" value="Genomic_DNA"/>
</dbReference>
<dbReference type="Gene3D" id="3.30.43.10">
    <property type="entry name" value="Uridine Diphospho-n-acetylenolpyruvylglucosamine Reductase, domain 2"/>
    <property type="match status" value="1"/>
</dbReference>
<evidence type="ECO:0000259" key="3">
    <source>
        <dbReference type="PROSITE" id="PS51387"/>
    </source>
</evidence>
<evidence type="ECO:0000313" key="4">
    <source>
        <dbReference type="EMBL" id="PIL45081.1"/>
    </source>
</evidence>
<dbReference type="GO" id="GO:0004458">
    <property type="term" value="F:D-lactate dehydrogenase (cytochrome) activity"/>
    <property type="evidence" value="ECO:0007669"/>
    <property type="project" value="TreeGrafter"/>
</dbReference>
<keyword evidence="2" id="KW-0274">FAD</keyword>
<dbReference type="PANTHER" id="PTHR11748:SF114">
    <property type="entry name" value="ARYL-ALCOHOL OXIDASE VANILLYL-ALCOHOL OXIDASE (AFU_ORTHOLOGUE AFUA_3G09500)-RELATED"/>
    <property type="match status" value="1"/>
</dbReference>
<dbReference type="InterPro" id="IPR016170">
    <property type="entry name" value="Cytok_DH_C_sf"/>
</dbReference>
<dbReference type="Gene3D" id="1.10.45.10">
    <property type="entry name" value="Vanillyl-alcohol Oxidase, Chain A, domain 4"/>
    <property type="match status" value="1"/>
</dbReference>
<dbReference type="GO" id="GO:0071949">
    <property type="term" value="F:FAD binding"/>
    <property type="evidence" value="ECO:0007669"/>
    <property type="project" value="InterPro"/>
</dbReference>
<proteinExistence type="predicted"/>
<dbReference type="GO" id="GO:1903457">
    <property type="term" value="P:lactate catabolic process"/>
    <property type="evidence" value="ECO:0007669"/>
    <property type="project" value="TreeGrafter"/>
</dbReference>
<name>A0A2G8TG99_9BURK</name>
<keyword evidence="1" id="KW-0285">Flavoprotein</keyword>
<dbReference type="InterPro" id="IPR016167">
    <property type="entry name" value="FAD-bd_PCMH_sub1"/>
</dbReference>
<dbReference type="SUPFAM" id="SSF55103">
    <property type="entry name" value="FAD-linked oxidases, C-terminal domain"/>
    <property type="match status" value="1"/>
</dbReference>
<dbReference type="OrthoDB" id="9811557at2"/>
<feature type="domain" description="FAD-binding PCMH-type" evidence="3">
    <location>
        <begin position="52"/>
        <end position="239"/>
    </location>
</feature>
<dbReference type="InterPro" id="IPR006094">
    <property type="entry name" value="Oxid_FAD_bind_N"/>
</dbReference>
<keyword evidence="5" id="KW-1185">Reference proteome</keyword>